<feature type="binding site" evidence="9 11">
    <location>
        <position position="147"/>
    </location>
    <ligand>
        <name>FAD</name>
        <dbReference type="ChEBI" id="CHEBI:57692"/>
    </ligand>
</feature>
<dbReference type="InterPro" id="IPR016173">
    <property type="entry name" value="D-lactate_DH_C-sub2"/>
</dbReference>
<gene>
    <name evidence="9" type="primary">dld</name>
    <name evidence="13" type="ORF">SASC598J21_017460</name>
</gene>
<dbReference type="InterPro" id="IPR015409">
    <property type="entry name" value="Lactate_DH_C"/>
</dbReference>
<feature type="binding site" evidence="9 11">
    <location>
        <position position="140"/>
    </location>
    <ligand>
        <name>FAD</name>
        <dbReference type="ChEBI" id="CHEBI:57692"/>
    </ligand>
</feature>
<keyword evidence="7 9" id="KW-0560">Oxidoreductase</keyword>
<keyword evidence="8 9" id="KW-0472">Membrane</keyword>
<evidence type="ECO:0000256" key="2">
    <source>
        <dbReference type="ARBA" id="ARBA00022475"/>
    </source>
</evidence>
<dbReference type="Gene3D" id="3.30.70.610">
    <property type="entry name" value="D-lactate dehydrogenase, cap domain, subdomain 1"/>
    <property type="match status" value="2"/>
</dbReference>
<feature type="binding site" evidence="9">
    <location>
        <begin position="73"/>
        <end position="77"/>
    </location>
    <ligand>
        <name>FAD</name>
        <dbReference type="ChEBI" id="CHEBI:57692"/>
    </ligand>
</feature>
<comment type="subcellular location">
    <subcellularLocation>
        <location evidence="9">Cell inner membrane</location>
        <topology evidence="9">Peripheral membrane protein</topology>
        <orientation evidence="9">Cytoplasmic side</orientation>
    </subcellularLocation>
</comment>
<dbReference type="Gene3D" id="3.30.43.10">
    <property type="entry name" value="Uridine Diphospho-n-acetylenolpyruvylglucosamine Reductase, domain 2"/>
    <property type="match status" value="1"/>
</dbReference>
<dbReference type="AlphaFoldDB" id="A0A074V9E1"/>
<feature type="binding site" evidence="9 11">
    <location>
        <position position="157"/>
    </location>
    <ligand>
        <name>FAD</name>
        <dbReference type="ChEBI" id="CHEBI:57692"/>
    </ligand>
</feature>
<comment type="caution">
    <text evidence="13">The sequence shown here is derived from an EMBL/GenBank/DDBJ whole genome shotgun (WGS) entry which is preliminary data.</text>
</comment>
<dbReference type="GO" id="GO:0006089">
    <property type="term" value="P:lactate metabolic process"/>
    <property type="evidence" value="ECO:0007669"/>
    <property type="project" value="UniProtKB-UniRule"/>
</dbReference>
<evidence type="ECO:0000256" key="9">
    <source>
        <dbReference type="HAMAP-Rule" id="MF_02092"/>
    </source>
</evidence>
<dbReference type="Gene3D" id="3.30.1370.20">
    <property type="entry name" value="D-lactate dehydrogenase, cap domain, subdomain 2"/>
    <property type="match status" value="1"/>
</dbReference>
<dbReference type="EC" id="1.1.5.12" evidence="9"/>
<evidence type="ECO:0000256" key="8">
    <source>
        <dbReference type="ARBA" id="ARBA00023136"/>
    </source>
</evidence>
<protein>
    <recommendedName>
        <fullName evidence="9">Quinone-dependent D-lactate dehydrogenase</fullName>
        <ecNumber evidence="9">1.1.5.12</ecNumber>
    </recommendedName>
    <alternativeName>
        <fullName evidence="9">D-lactate dehydrogenase</fullName>
        <shortName evidence="9">D-LDH</shortName>
    </alternativeName>
</protein>
<accession>A0A074V9E1</accession>
<dbReference type="InterPro" id="IPR016172">
    <property type="entry name" value="D-lactate_DH_C-sub1"/>
</dbReference>
<dbReference type="InterPro" id="IPR016166">
    <property type="entry name" value="FAD-bd_PCMH"/>
</dbReference>
<keyword evidence="4 9" id="KW-0285">Flavoprotein</keyword>
<dbReference type="GO" id="GO:0004458">
    <property type="term" value="F:D-lactate dehydrogenase (cytochrome) activity"/>
    <property type="evidence" value="ECO:0007669"/>
    <property type="project" value="UniProtKB-UniRule"/>
</dbReference>
<evidence type="ECO:0000313" key="14">
    <source>
        <dbReference type="Proteomes" id="UP000027644"/>
    </source>
</evidence>
<dbReference type="SUPFAM" id="SSF55103">
    <property type="entry name" value="FAD-linked oxidases, C-terminal domain"/>
    <property type="match status" value="1"/>
</dbReference>
<comment type="cofactor">
    <cofactor evidence="1 9 10 11">
        <name>FAD</name>
        <dbReference type="ChEBI" id="CHEBI:57692"/>
    </cofactor>
</comment>
<name>A0A074V9E1_9NEIS</name>
<comment type="function">
    <text evidence="9 10">Catalyzes the oxidation of D-lactate to pyruvate.</text>
</comment>
<feature type="binding site" evidence="9 11">
    <location>
        <begin position="81"/>
        <end position="82"/>
    </location>
    <ligand>
        <name>FAD</name>
        <dbReference type="ChEBI" id="CHEBI:57692"/>
    </ligand>
</feature>
<evidence type="ECO:0000259" key="12">
    <source>
        <dbReference type="PROSITE" id="PS51387"/>
    </source>
</evidence>
<evidence type="ECO:0000256" key="6">
    <source>
        <dbReference type="ARBA" id="ARBA00022827"/>
    </source>
</evidence>
<comment type="similarity">
    <text evidence="9">Belongs to the quinone-dependent D-lactate dehydrogenase family.</text>
</comment>
<organism evidence="13 14">
    <name type="scientific">Snodgrassella alvi SCGC AB-598-J21</name>
    <dbReference type="NCBI Taxonomy" id="1385367"/>
    <lineage>
        <taxon>Bacteria</taxon>
        <taxon>Pseudomonadati</taxon>
        <taxon>Pseudomonadota</taxon>
        <taxon>Betaproteobacteria</taxon>
        <taxon>Neisseriales</taxon>
        <taxon>Neisseriaceae</taxon>
        <taxon>Snodgrassella</taxon>
    </lineage>
</organism>
<dbReference type="GO" id="GO:0048038">
    <property type="term" value="F:quinone binding"/>
    <property type="evidence" value="ECO:0007669"/>
    <property type="project" value="UniProtKB-KW"/>
</dbReference>
<evidence type="ECO:0000256" key="4">
    <source>
        <dbReference type="ARBA" id="ARBA00022630"/>
    </source>
</evidence>
<dbReference type="PANTHER" id="PTHR43716">
    <property type="entry name" value="D-2-HYDROXYGLUTARATE DEHYDROGENASE, MITOCHONDRIAL"/>
    <property type="match status" value="1"/>
</dbReference>
<dbReference type="GO" id="GO:0055085">
    <property type="term" value="P:transmembrane transport"/>
    <property type="evidence" value="ECO:0007669"/>
    <property type="project" value="InterPro"/>
</dbReference>
<dbReference type="InterPro" id="IPR016164">
    <property type="entry name" value="FAD-linked_Oxase-like_C"/>
</dbReference>
<dbReference type="PANTHER" id="PTHR43716:SF1">
    <property type="entry name" value="D-2-HYDROXYGLUTARATE DEHYDROGENASE, MITOCHONDRIAL"/>
    <property type="match status" value="1"/>
</dbReference>
<evidence type="ECO:0000256" key="5">
    <source>
        <dbReference type="ARBA" id="ARBA00022719"/>
    </source>
</evidence>
<dbReference type="FunFam" id="3.30.43.10:FF:000005">
    <property type="entry name" value="Quinone-dependent D-lactate dehydrogenase"/>
    <property type="match status" value="1"/>
</dbReference>
<dbReference type="InterPro" id="IPR012256">
    <property type="entry name" value="D_lactate_DH"/>
</dbReference>
<keyword evidence="2 9" id="KW-1003">Cell membrane</keyword>
<sequence>MGINTHTDLVHTLQGIVGHEYTLTDPARTLPYRQGIRFGVGDALAVVIPGTLVEQWRVLKACVEADVIVITQSANTGLTGGSTPDGNDYDRPIVIVSTRRLDGIQVIENGEQVVCLPGSTLFRLEKELKQYQRGPHSVIGSSCIGASVMGGVCNNSGGALIQRGPAYTQMAVFAQLDENGQLHLVNHLGIELGDEPETILQNLQNHKYSDQDIKHDAGMGHDHEYRNHVREIDADTPARFNADPARHYEASGSAGRLMVFAVRLDTFPLEKKSAVFYIGSNDTHELDDIRRHILSKFKNLPVSGEYMHREAFDIAAAYGKDIFVAIQKFGTDAMPRLFAFKNFVDRIMAKIPFFPKNFSDHFAVFMCKFLPQHLPQSIRDYRDRYEHHLILKMADDGIEEAEAFLNTFFQQKTGSYFRCNEKEAEAAMLHRFAAAGAATTYRNVHSDTVENIVALDVALRRNDSEWFETLPDSINQHFIHKMYYGHFFCHVFHQDYIARKGTDCNKVEDEMLVLLDQRGAQYPAEHNVGHLYHAKPALKQFYRQLDPTNSFNPGIGKTSKKKYWAD</sequence>
<dbReference type="InterPro" id="IPR016169">
    <property type="entry name" value="FAD-bd_PCMH_sub2"/>
</dbReference>
<keyword evidence="5 9" id="KW-0874">Quinone</keyword>
<dbReference type="GO" id="GO:0022904">
    <property type="term" value="P:respiratory electron transport chain"/>
    <property type="evidence" value="ECO:0007669"/>
    <property type="project" value="InterPro"/>
</dbReference>
<dbReference type="EMBL" id="AVQL01000450">
    <property type="protein sequence ID" value="KEQ00477.1"/>
    <property type="molecule type" value="Genomic_DNA"/>
</dbReference>
<dbReference type="PROSITE" id="PS51387">
    <property type="entry name" value="FAD_PCMH"/>
    <property type="match status" value="1"/>
</dbReference>
<dbReference type="InterPro" id="IPR036318">
    <property type="entry name" value="FAD-bd_PCMH-like_sf"/>
</dbReference>
<reference evidence="13 14" key="1">
    <citation type="journal article" date="2014" name="PLoS Genet.">
        <title>Hidden diversity in honey bee gut symbionts detected by single-cell genomics.</title>
        <authorList>
            <person name="Engel P."/>
            <person name="Stepanauskas R."/>
            <person name="Moran N."/>
        </authorList>
    </citation>
    <scope>NUCLEOTIDE SEQUENCE [LARGE SCALE GENOMIC DNA]</scope>
    <source>
        <strain evidence="13 14">SCGC AB-598-J21</strain>
    </source>
</reference>
<dbReference type="NCBIfam" id="NF008387">
    <property type="entry name" value="PRK11183.1"/>
    <property type="match status" value="1"/>
</dbReference>
<dbReference type="GO" id="GO:0071949">
    <property type="term" value="F:FAD binding"/>
    <property type="evidence" value="ECO:0007669"/>
    <property type="project" value="InterPro"/>
</dbReference>
<keyword evidence="3 9" id="KW-0997">Cell inner membrane</keyword>
<dbReference type="InterPro" id="IPR006094">
    <property type="entry name" value="Oxid_FAD_bind_N"/>
</dbReference>
<dbReference type="HAMAP" id="MF_02092">
    <property type="entry name" value="DLDH_Dld"/>
    <property type="match status" value="1"/>
</dbReference>
<evidence type="ECO:0000256" key="3">
    <source>
        <dbReference type="ARBA" id="ARBA00022519"/>
    </source>
</evidence>
<dbReference type="Proteomes" id="UP000027644">
    <property type="component" value="Unassembled WGS sequence"/>
</dbReference>
<keyword evidence="6 9" id="KW-0274">FAD</keyword>
<dbReference type="Pfam" id="PF01565">
    <property type="entry name" value="FAD_binding_4"/>
    <property type="match status" value="1"/>
</dbReference>
<feature type="binding site" evidence="11">
    <location>
        <position position="254"/>
    </location>
    <ligand>
        <name>FAD</name>
        <dbReference type="ChEBI" id="CHEBI:57692"/>
    </ligand>
</feature>
<dbReference type="SUPFAM" id="SSF56176">
    <property type="entry name" value="FAD-binding/transporter-associated domain-like"/>
    <property type="match status" value="1"/>
</dbReference>
<dbReference type="InterPro" id="IPR051264">
    <property type="entry name" value="FAD-oxidored/transferase_4"/>
</dbReference>
<dbReference type="Gene3D" id="3.30.465.10">
    <property type="match status" value="1"/>
</dbReference>
<dbReference type="GO" id="GO:0102029">
    <property type="term" value="F:D-lactate dehydrogenase (quinone) activity"/>
    <property type="evidence" value="ECO:0007669"/>
    <property type="project" value="UniProtKB-EC"/>
</dbReference>
<evidence type="ECO:0000313" key="13">
    <source>
        <dbReference type="EMBL" id="KEQ00477.1"/>
    </source>
</evidence>
<proteinExistence type="inferred from homology"/>
<dbReference type="Pfam" id="PF09330">
    <property type="entry name" value="Lact-deh-memb"/>
    <property type="match status" value="1"/>
</dbReference>
<feature type="binding site" evidence="9 11">
    <location>
        <position position="259"/>
    </location>
    <ligand>
        <name>FAD</name>
        <dbReference type="ChEBI" id="CHEBI:57692"/>
    </ligand>
</feature>
<comment type="catalytic activity">
    <reaction evidence="9 10">
        <text>(R)-lactate + a quinone = a quinol + pyruvate</text>
        <dbReference type="Rhea" id="RHEA:51468"/>
        <dbReference type="ChEBI" id="CHEBI:15361"/>
        <dbReference type="ChEBI" id="CHEBI:16004"/>
        <dbReference type="ChEBI" id="CHEBI:24646"/>
        <dbReference type="ChEBI" id="CHEBI:132124"/>
        <dbReference type="EC" id="1.1.5.12"/>
    </reaction>
</comment>
<evidence type="ECO:0000256" key="1">
    <source>
        <dbReference type="ARBA" id="ARBA00001974"/>
    </source>
</evidence>
<dbReference type="InterPro" id="IPR016167">
    <property type="entry name" value="FAD-bd_PCMH_sub1"/>
</dbReference>
<evidence type="ECO:0000256" key="11">
    <source>
        <dbReference type="PIRSR" id="PIRSR000101-1"/>
    </source>
</evidence>
<evidence type="ECO:0000256" key="10">
    <source>
        <dbReference type="PIRNR" id="PIRNR000101"/>
    </source>
</evidence>
<dbReference type="GO" id="GO:0031234">
    <property type="term" value="C:extrinsic component of cytoplasmic side of plasma membrane"/>
    <property type="evidence" value="ECO:0007669"/>
    <property type="project" value="UniProtKB-UniRule"/>
</dbReference>
<evidence type="ECO:0000256" key="7">
    <source>
        <dbReference type="ARBA" id="ARBA00023002"/>
    </source>
</evidence>
<dbReference type="PIRSF" id="PIRSF000101">
    <property type="entry name" value="D-lactate_dh"/>
    <property type="match status" value="1"/>
</dbReference>
<feature type="domain" description="FAD-binding PCMH-type" evidence="12">
    <location>
        <begin position="39"/>
        <end position="269"/>
    </location>
</feature>